<keyword evidence="3" id="KW-1185">Reference proteome</keyword>
<dbReference type="Proteomes" id="UP001150924">
    <property type="component" value="Unassembled WGS sequence"/>
</dbReference>
<dbReference type="RefSeq" id="WP_267771206.1">
    <property type="nucleotide sequence ID" value="NZ_JAPNKE010000002.1"/>
</dbReference>
<evidence type="ECO:0000313" key="3">
    <source>
        <dbReference type="Proteomes" id="UP001150924"/>
    </source>
</evidence>
<evidence type="ECO:0000313" key="2">
    <source>
        <dbReference type="EMBL" id="MCY1008604.1"/>
    </source>
</evidence>
<comment type="caution">
    <text evidence="2">The sequence shown here is derived from an EMBL/GenBank/DDBJ whole genome shotgun (WGS) entry which is preliminary data.</text>
</comment>
<keyword evidence="1" id="KW-0732">Signal</keyword>
<evidence type="ECO:0000256" key="1">
    <source>
        <dbReference type="SAM" id="SignalP"/>
    </source>
</evidence>
<protein>
    <recommendedName>
        <fullName evidence="4">Lipoprotein</fullName>
    </recommendedName>
</protein>
<feature type="chain" id="PRO_5040829334" description="Lipoprotein" evidence="1">
    <location>
        <begin position="22"/>
        <end position="197"/>
    </location>
</feature>
<proteinExistence type="predicted"/>
<accession>A0A9X3ESJ3</accession>
<sequence length="197" mass="20139">MHHTALVLSFTLAAGPGAAEAAPALLPAAAAEELFAELQAPVAIEDVRVGVADSQLEISFYLQAVGAVSLIIREDDAGAGVGLVKVEDAVVTEVGFVDGVVLSQASDFATLSPEQAVAVVASLVQVWYEDAEIGVLEGDRDFKCWWAGKIAGATIGVAAAAGCGLVAKDPKCMGLGWGVHTTIADYVSDKCNGAQNK</sequence>
<reference evidence="2" key="1">
    <citation type="submission" date="2022-11" db="EMBL/GenBank/DDBJ databases">
        <title>Minimal conservation of predation-associated metabolite biosynthetic gene clusters underscores biosynthetic potential of Myxococcota including descriptions for ten novel species: Archangium lansinium sp. nov., Myxococcus landrumus sp. nov., Nannocystis bai.</title>
        <authorList>
            <person name="Ahearne A."/>
            <person name="Stevens C."/>
            <person name="Phillips K."/>
        </authorList>
    </citation>
    <scope>NUCLEOTIDE SEQUENCE</scope>
    <source>
        <strain evidence="2">Na p29</strain>
    </source>
</reference>
<organism evidence="2 3">
    <name type="scientific">Nannocystis pusilla</name>
    <dbReference type="NCBI Taxonomy" id="889268"/>
    <lineage>
        <taxon>Bacteria</taxon>
        <taxon>Pseudomonadati</taxon>
        <taxon>Myxococcota</taxon>
        <taxon>Polyangia</taxon>
        <taxon>Nannocystales</taxon>
        <taxon>Nannocystaceae</taxon>
        <taxon>Nannocystis</taxon>
    </lineage>
</organism>
<gene>
    <name evidence="2" type="ORF">OV079_24185</name>
</gene>
<feature type="signal peptide" evidence="1">
    <location>
        <begin position="1"/>
        <end position="21"/>
    </location>
</feature>
<dbReference type="AlphaFoldDB" id="A0A9X3ESJ3"/>
<name>A0A9X3ESJ3_9BACT</name>
<evidence type="ECO:0008006" key="4">
    <source>
        <dbReference type="Google" id="ProtNLM"/>
    </source>
</evidence>
<dbReference type="EMBL" id="JAPNKE010000002">
    <property type="protein sequence ID" value="MCY1008604.1"/>
    <property type="molecule type" value="Genomic_DNA"/>
</dbReference>